<dbReference type="PANTHER" id="PTHR37017:SF8">
    <property type="entry name" value="AB HYDROLASE-1 DOMAIN-CONTAINING PROTEIN"/>
    <property type="match status" value="1"/>
</dbReference>
<keyword evidence="3" id="KW-1185">Reference proteome</keyword>
<evidence type="ECO:0000313" key="2">
    <source>
        <dbReference type="EMBL" id="PSN71562.1"/>
    </source>
</evidence>
<keyword evidence="2" id="KW-0378">Hydrolase</keyword>
<accession>A0A2T2P1M8</accession>
<dbReference type="InterPro" id="IPR000073">
    <property type="entry name" value="AB_hydrolase_1"/>
</dbReference>
<sequence length="259" mass="28107">MSDSKPTILFFAGAFADPSCFDEISSKFNQSGYPTAYARIPSLNPTDPASVSNPKDIKHARDNILTPLLDIGKEVIVLVHSYGGMVGGPAAAGLSKTSRKSAGKKGGVNGLLYLAGNIACEGESLLDIIGGAYPSFIKENHPSKGLAVIDPVMDTLYNDARLELEPKMQEGMIPHALAAFETPSTKPAWAEAEFDGRRAYIRTIYDHTIPVSVQDMWVEKTGVDWEVKDMKSGHCPFITRPDETASVCLELFAKWNNLD</sequence>
<evidence type="ECO:0000313" key="3">
    <source>
        <dbReference type="Proteomes" id="UP000240883"/>
    </source>
</evidence>
<name>A0A2T2P1M8_CORCC</name>
<keyword evidence="2" id="KW-0645">Protease</keyword>
<dbReference type="PANTHER" id="PTHR37017">
    <property type="entry name" value="AB HYDROLASE-1 DOMAIN-CONTAINING PROTEIN-RELATED"/>
    <property type="match status" value="1"/>
</dbReference>
<dbReference type="Gene3D" id="3.40.50.1820">
    <property type="entry name" value="alpha/beta hydrolase"/>
    <property type="match status" value="1"/>
</dbReference>
<dbReference type="GO" id="GO:0004177">
    <property type="term" value="F:aminopeptidase activity"/>
    <property type="evidence" value="ECO:0007669"/>
    <property type="project" value="UniProtKB-KW"/>
</dbReference>
<organism evidence="2 3">
    <name type="scientific">Corynespora cassiicola Philippines</name>
    <dbReference type="NCBI Taxonomy" id="1448308"/>
    <lineage>
        <taxon>Eukaryota</taxon>
        <taxon>Fungi</taxon>
        <taxon>Dikarya</taxon>
        <taxon>Ascomycota</taxon>
        <taxon>Pezizomycotina</taxon>
        <taxon>Dothideomycetes</taxon>
        <taxon>Pleosporomycetidae</taxon>
        <taxon>Pleosporales</taxon>
        <taxon>Corynesporascaceae</taxon>
        <taxon>Corynespora</taxon>
    </lineage>
</organism>
<dbReference type="InterPro" id="IPR029058">
    <property type="entry name" value="AB_hydrolase_fold"/>
</dbReference>
<proteinExistence type="predicted"/>
<dbReference type="STRING" id="1448308.A0A2T2P1M8"/>
<keyword evidence="2" id="KW-0031">Aminopeptidase</keyword>
<dbReference type="OrthoDB" id="408373at2759"/>
<evidence type="ECO:0000259" key="1">
    <source>
        <dbReference type="Pfam" id="PF12697"/>
    </source>
</evidence>
<protein>
    <submittedName>
        <fullName evidence="2">Prolyl aminopeptidase-like protein</fullName>
    </submittedName>
</protein>
<dbReference type="InterPro" id="IPR052897">
    <property type="entry name" value="Sec-Metab_Biosynth_Hydrolase"/>
</dbReference>
<dbReference type="EMBL" id="KZ678131">
    <property type="protein sequence ID" value="PSN71562.1"/>
    <property type="molecule type" value="Genomic_DNA"/>
</dbReference>
<dbReference type="SUPFAM" id="SSF53474">
    <property type="entry name" value="alpha/beta-Hydrolases"/>
    <property type="match status" value="1"/>
</dbReference>
<gene>
    <name evidence="2" type="ORF">BS50DRAFT_285863</name>
</gene>
<reference evidence="2 3" key="1">
    <citation type="journal article" date="2018" name="Front. Microbiol.">
        <title>Genome-Wide Analysis of Corynespora cassiicola Leaf Fall Disease Putative Effectors.</title>
        <authorList>
            <person name="Lopez D."/>
            <person name="Ribeiro S."/>
            <person name="Label P."/>
            <person name="Fumanal B."/>
            <person name="Venisse J.S."/>
            <person name="Kohler A."/>
            <person name="de Oliveira R.R."/>
            <person name="Labutti K."/>
            <person name="Lipzen A."/>
            <person name="Lail K."/>
            <person name="Bauer D."/>
            <person name="Ohm R.A."/>
            <person name="Barry K.W."/>
            <person name="Spatafora J."/>
            <person name="Grigoriev I.V."/>
            <person name="Martin F.M."/>
            <person name="Pujade-Renaud V."/>
        </authorList>
    </citation>
    <scope>NUCLEOTIDE SEQUENCE [LARGE SCALE GENOMIC DNA]</scope>
    <source>
        <strain evidence="2 3">Philippines</strain>
    </source>
</reference>
<feature type="domain" description="AB hydrolase-1" evidence="1">
    <location>
        <begin position="8"/>
        <end position="246"/>
    </location>
</feature>
<dbReference type="Pfam" id="PF12697">
    <property type="entry name" value="Abhydrolase_6"/>
    <property type="match status" value="1"/>
</dbReference>
<dbReference type="AlphaFoldDB" id="A0A2T2P1M8"/>
<dbReference type="Proteomes" id="UP000240883">
    <property type="component" value="Unassembled WGS sequence"/>
</dbReference>